<dbReference type="OrthoDB" id="71600at2759"/>
<dbReference type="AlphaFoldDB" id="A0A6A6J9R1"/>
<feature type="region of interest" description="Disordered" evidence="1">
    <location>
        <begin position="254"/>
        <end position="297"/>
    </location>
</feature>
<dbReference type="InterPro" id="IPR008952">
    <property type="entry name" value="Tetraspanin_EC2_sf"/>
</dbReference>
<name>A0A6A6J9R1_WESOR</name>
<dbReference type="GeneID" id="54546524"/>
<reference evidence="3" key="1">
    <citation type="journal article" date="2020" name="Stud. Mycol.">
        <title>101 Dothideomycetes genomes: a test case for predicting lifestyles and emergence of pathogens.</title>
        <authorList>
            <person name="Haridas S."/>
            <person name="Albert R."/>
            <person name="Binder M."/>
            <person name="Bloem J."/>
            <person name="Labutti K."/>
            <person name="Salamov A."/>
            <person name="Andreopoulos B."/>
            <person name="Baker S."/>
            <person name="Barry K."/>
            <person name="Bills G."/>
            <person name="Bluhm B."/>
            <person name="Cannon C."/>
            <person name="Castanera R."/>
            <person name="Culley D."/>
            <person name="Daum C."/>
            <person name="Ezra D."/>
            <person name="Gonzalez J."/>
            <person name="Henrissat B."/>
            <person name="Kuo A."/>
            <person name="Liang C."/>
            <person name="Lipzen A."/>
            <person name="Lutzoni F."/>
            <person name="Magnuson J."/>
            <person name="Mondo S."/>
            <person name="Nolan M."/>
            <person name="Ohm R."/>
            <person name="Pangilinan J."/>
            <person name="Park H.-J."/>
            <person name="Ramirez L."/>
            <person name="Alfaro M."/>
            <person name="Sun H."/>
            <person name="Tritt A."/>
            <person name="Yoshinaga Y."/>
            <person name="Zwiers L.-H."/>
            <person name="Turgeon B."/>
            <person name="Goodwin S."/>
            <person name="Spatafora J."/>
            <person name="Crous P."/>
            <person name="Grigoriev I."/>
        </authorList>
    </citation>
    <scope>NUCLEOTIDE SEQUENCE</scope>
    <source>
        <strain evidence="3">CBS 379.55</strain>
    </source>
</reference>
<evidence type="ECO:0008006" key="5">
    <source>
        <dbReference type="Google" id="ProtNLM"/>
    </source>
</evidence>
<evidence type="ECO:0000256" key="1">
    <source>
        <dbReference type="SAM" id="MobiDB-lite"/>
    </source>
</evidence>
<feature type="transmembrane region" description="Helical" evidence="2">
    <location>
        <begin position="41"/>
        <end position="61"/>
    </location>
</feature>
<accession>A0A6A6J9R1</accession>
<evidence type="ECO:0000313" key="3">
    <source>
        <dbReference type="EMBL" id="KAF2273330.1"/>
    </source>
</evidence>
<sequence>MAYTSKQVVTSVSIVYLVLVTALAAYATSRAKSLSIPIPDALSGLATALPIVAGLLLEAGYDFTRRVEQRRQRPKGNTPRPPLVIIVNTLIFIYSTAVITLLGTHVAPSSGLRCGLDQRWRDLFTHKNADAIRAIQDAFNCCGYVNSHDQAWPFPDKNHDQHACETAFGRTRGCLGPWRHEEQRVAGILMAVVAMVFVWQFAIIVTPTQRESWLHRVLPARVSRLISDEERGTSGRPRGAIDYVPYRDNVAEEVDDEDRYDATRPAIEGRTIRHVPPEPNGEQDQSRSGVENVWERS</sequence>
<organism evidence="3 4">
    <name type="scientific">Westerdykella ornata</name>
    <dbReference type="NCBI Taxonomy" id="318751"/>
    <lineage>
        <taxon>Eukaryota</taxon>
        <taxon>Fungi</taxon>
        <taxon>Dikarya</taxon>
        <taxon>Ascomycota</taxon>
        <taxon>Pezizomycotina</taxon>
        <taxon>Dothideomycetes</taxon>
        <taxon>Pleosporomycetidae</taxon>
        <taxon>Pleosporales</taxon>
        <taxon>Sporormiaceae</taxon>
        <taxon>Westerdykella</taxon>
    </lineage>
</organism>
<dbReference type="EMBL" id="ML986511">
    <property type="protein sequence ID" value="KAF2273330.1"/>
    <property type="molecule type" value="Genomic_DNA"/>
</dbReference>
<keyword evidence="4" id="KW-1185">Reference proteome</keyword>
<feature type="transmembrane region" description="Helical" evidence="2">
    <location>
        <begin position="12"/>
        <end position="29"/>
    </location>
</feature>
<feature type="transmembrane region" description="Helical" evidence="2">
    <location>
        <begin position="185"/>
        <end position="206"/>
    </location>
</feature>
<evidence type="ECO:0000313" key="4">
    <source>
        <dbReference type="Proteomes" id="UP000800097"/>
    </source>
</evidence>
<keyword evidence="2" id="KW-0812">Transmembrane</keyword>
<dbReference type="SUPFAM" id="SSF48652">
    <property type="entry name" value="Tetraspanin"/>
    <property type="match status" value="1"/>
</dbReference>
<keyword evidence="2" id="KW-1133">Transmembrane helix</keyword>
<gene>
    <name evidence="3" type="ORF">EI97DRAFT_161140</name>
</gene>
<dbReference type="GO" id="GO:0016020">
    <property type="term" value="C:membrane"/>
    <property type="evidence" value="ECO:0007669"/>
    <property type="project" value="InterPro"/>
</dbReference>
<feature type="transmembrane region" description="Helical" evidence="2">
    <location>
        <begin position="82"/>
        <end position="103"/>
    </location>
</feature>
<protein>
    <recommendedName>
        <fullName evidence="5">Tetraspanin Tsp3</fullName>
    </recommendedName>
</protein>
<proteinExistence type="predicted"/>
<evidence type="ECO:0000256" key="2">
    <source>
        <dbReference type="SAM" id="Phobius"/>
    </source>
</evidence>
<keyword evidence="2" id="KW-0472">Membrane</keyword>
<dbReference type="Proteomes" id="UP000800097">
    <property type="component" value="Unassembled WGS sequence"/>
</dbReference>
<dbReference type="RefSeq" id="XP_033650869.1">
    <property type="nucleotide sequence ID" value="XM_033793349.1"/>
</dbReference>